<sequence length="178" mass="20847">MTKKYTIYFGGYTEPYYLREPKEVKGLLEDYNKDPDKLTDDLQDLNDQLDQKDARDAEKITQKTADKLQADLNKFPILNQSVNQLLNKESVADLKELDDKIKEIKQNLQTTATERDEARKKRDQYKADRDKLRKKVNTIKPSWDFIVDKINKCKTVIIGDLQKKKIRHHMGQIAGEFA</sequence>
<proteinExistence type="predicted"/>
<feature type="coiled-coil region" evidence="1">
    <location>
        <begin position="87"/>
        <end position="135"/>
    </location>
</feature>
<name>A0A9N9BJF1_9GLOM</name>
<gene>
    <name evidence="2" type="ORF">ALEPTO_LOCUS6672</name>
</gene>
<comment type="caution">
    <text evidence="2">The sequence shown here is derived from an EMBL/GenBank/DDBJ whole genome shotgun (WGS) entry which is preliminary data.</text>
</comment>
<accession>A0A9N9BJF1</accession>
<evidence type="ECO:0000313" key="3">
    <source>
        <dbReference type="Proteomes" id="UP000789508"/>
    </source>
</evidence>
<evidence type="ECO:0000313" key="2">
    <source>
        <dbReference type="EMBL" id="CAG8567871.1"/>
    </source>
</evidence>
<evidence type="ECO:0000256" key="1">
    <source>
        <dbReference type="SAM" id="Coils"/>
    </source>
</evidence>
<dbReference type="EMBL" id="CAJVPS010002402">
    <property type="protein sequence ID" value="CAG8567871.1"/>
    <property type="molecule type" value="Genomic_DNA"/>
</dbReference>
<keyword evidence="1" id="KW-0175">Coiled coil</keyword>
<dbReference type="Proteomes" id="UP000789508">
    <property type="component" value="Unassembled WGS sequence"/>
</dbReference>
<keyword evidence="3" id="KW-1185">Reference proteome</keyword>
<protein>
    <submittedName>
        <fullName evidence="2">1906_t:CDS:1</fullName>
    </submittedName>
</protein>
<organism evidence="2 3">
    <name type="scientific">Ambispora leptoticha</name>
    <dbReference type="NCBI Taxonomy" id="144679"/>
    <lineage>
        <taxon>Eukaryota</taxon>
        <taxon>Fungi</taxon>
        <taxon>Fungi incertae sedis</taxon>
        <taxon>Mucoromycota</taxon>
        <taxon>Glomeromycotina</taxon>
        <taxon>Glomeromycetes</taxon>
        <taxon>Archaeosporales</taxon>
        <taxon>Ambisporaceae</taxon>
        <taxon>Ambispora</taxon>
    </lineage>
</organism>
<dbReference type="AlphaFoldDB" id="A0A9N9BJF1"/>
<reference evidence="2" key="1">
    <citation type="submission" date="2021-06" db="EMBL/GenBank/DDBJ databases">
        <authorList>
            <person name="Kallberg Y."/>
            <person name="Tangrot J."/>
            <person name="Rosling A."/>
        </authorList>
    </citation>
    <scope>NUCLEOTIDE SEQUENCE</scope>
    <source>
        <strain evidence="2">FL130A</strain>
    </source>
</reference>